<sequence length="104" mass="11601">MRVPKRATATSPPGKGPGTATASFGFKKLQLLTLELKRFLRSNIKRLLDFVNLNSSSLSVFCGGWLWFNAERLPQVVLIWLLLSCGRSLRAVEFGLDEIAYIMA</sequence>
<reference evidence="1 2" key="1">
    <citation type="journal article" date="2022" name="DNA Res.">
        <title>Chromosomal-level genome assembly of the orchid tree Bauhinia variegata (Leguminosae; Cercidoideae) supports the allotetraploid origin hypothesis of Bauhinia.</title>
        <authorList>
            <person name="Zhong Y."/>
            <person name="Chen Y."/>
            <person name="Zheng D."/>
            <person name="Pang J."/>
            <person name="Liu Y."/>
            <person name="Luo S."/>
            <person name="Meng S."/>
            <person name="Qian L."/>
            <person name="Wei D."/>
            <person name="Dai S."/>
            <person name="Zhou R."/>
        </authorList>
    </citation>
    <scope>NUCLEOTIDE SEQUENCE [LARGE SCALE GENOMIC DNA]</scope>
    <source>
        <strain evidence="1">BV-YZ2020</strain>
    </source>
</reference>
<name>A0ACB9LXK6_BAUVA</name>
<comment type="caution">
    <text evidence="1">The sequence shown here is derived from an EMBL/GenBank/DDBJ whole genome shotgun (WGS) entry which is preliminary data.</text>
</comment>
<dbReference type="EMBL" id="CM039435">
    <property type="protein sequence ID" value="KAI4316435.1"/>
    <property type="molecule type" value="Genomic_DNA"/>
</dbReference>
<protein>
    <submittedName>
        <fullName evidence="1">Uncharacterized protein</fullName>
    </submittedName>
</protein>
<evidence type="ECO:0000313" key="1">
    <source>
        <dbReference type="EMBL" id="KAI4316435.1"/>
    </source>
</evidence>
<evidence type="ECO:0000313" key="2">
    <source>
        <dbReference type="Proteomes" id="UP000828941"/>
    </source>
</evidence>
<accession>A0ACB9LXK6</accession>
<proteinExistence type="predicted"/>
<organism evidence="1 2">
    <name type="scientific">Bauhinia variegata</name>
    <name type="common">Purple orchid tree</name>
    <name type="synonym">Phanera variegata</name>
    <dbReference type="NCBI Taxonomy" id="167791"/>
    <lineage>
        <taxon>Eukaryota</taxon>
        <taxon>Viridiplantae</taxon>
        <taxon>Streptophyta</taxon>
        <taxon>Embryophyta</taxon>
        <taxon>Tracheophyta</taxon>
        <taxon>Spermatophyta</taxon>
        <taxon>Magnoliopsida</taxon>
        <taxon>eudicotyledons</taxon>
        <taxon>Gunneridae</taxon>
        <taxon>Pentapetalae</taxon>
        <taxon>rosids</taxon>
        <taxon>fabids</taxon>
        <taxon>Fabales</taxon>
        <taxon>Fabaceae</taxon>
        <taxon>Cercidoideae</taxon>
        <taxon>Cercideae</taxon>
        <taxon>Bauhiniinae</taxon>
        <taxon>Bauhinia</taxon>
    </lineage>
</organism>
<gene>
    <name evidence="1" type="ORF">L6164_024414</name>
</gene>
<keyword evidence="2" id="KW-1185">Reference proteome</keyword>
<dbReference type="Proteomes" id="UP000828941">
    <property type="component" value="Chromosome 10"/>
</dbReference>